<dbReference type="AlphaFoldDB" id="A0A6S6SJV7"/>
<evidence type="ECO:0000256" key="1">
    <source>
        <dbReference type="SAM" id="Phobius"/>
    </source>
</evidence>
<evidence type="ECO:0000313" key="2">
    <source>
        <dbReference type="EMBL" id="CAA6810408.1"/>
    </source>
</evidence>
<gene>
    <name evidence="2" type="ORF">HELGO_WM62</name>
</gene>
<sequence>MAMNKRTILGLVFFLLFVSIVLLSVSSSRNFIFHFVDEARLFIKEHLFSIFAAFFLVKGKFILMVFLKKVFFLSATGLGKRYLIEKVITHNIKIHFLDYISHDIKRLLVYIKKNFKTFPLVKQIIAGFVFLSSLGFVGKFMGSMLAMKVFIAKVWSFLLAWVLKLGTAVIYFFTDYMWDSWLAPIVEIVIFSWLVSWLEKVPYLKKVFMRIAHFFSGSITKIDFLLNKIFHLPTKKFFKYLATKIKNIIYRFIQYERLPAWHRLQEVRKLVPNKREVLIQKRRSNLNSRNILLAKRRTRARAR</sequence>
<keyword evidence="1" id="KW-1133">Transmembrane helix</keyword>
<keyword evidence="1" id="KW-0472">Membrane</keyword>
<keyword evidence="1" id="KW-0812">Transmembrane</keyword>
<feature type="transmembrane region" description="Helical" evidence="1">
    <location>
        <begin position="47"/>
        <end position="67"/>
    </location>
</feature>
<accession>A0A6S6SJV7</accession>
<protein>
    <submittedName>
        <fullName evidence="2">Uncharacterized protein</fullName>
    </submittedName>
</protein>
<feature type="transmembrane region" description="Helical" evidence="1">
    <location>
        <begin position="154"/>
        <end position="174"/>
    </location>
</feature>
<name>A0A6S6SJV7_9BACT</name>
<organism evidence="2">
    <name type="scientific">uncultured Sulfurovum sp</name>
    <dbReference type="NCBI Taxonomy" id="269237"/>
    <lineage>
        <taxon>Bacteria</taxon>
        <taxon>Pseudomonadati</taxon>
        <taxon>Campylobacterota</taxon>
        <taxon>Epsilonproteobacteria</taxon>
        <taxon>Campylobacterales</taxon>
        <taxon>Sulfurovaceae</taxon>
        <taxon>Sulfurovum</taxon>
        <taxon>environmental samples</taxon>
    </lineage>
</organism>
<reference evidence="2" key="1">
    <citation type="submission" date="2020-01" db="EMBL/GenBank/DDBJ databases">
        <authorList>
            <person name="Meier V. D."/>
            <person name="Meier V D."/>
        </authorList>
    </citation>
    <scope>NUCLEOTIDE SEQUENCE</scope>
    <source>
        <strain evidence="2">HLG_WM_MAG_01</strain>
    </source>
</reference>
<dbReference type="EMBL" id="CACVAS010000058">
    <property type="protein sequence ID" value="CAA6810408.1"/>
    <property type="molecule type" value="Genomic_DNA"/>
</dbReference>
<feature type="transmembrane region" description="Helical" evidence="1">
    <location>
        <begin position="181"/>
        <end position="198"/>
    </location>
</feature>
<feature type="transmembrane region" description="Helical" evidence="1">
    <location>
        <begin position="120"/>
        <end position="142"/>
    </location>
</feature>
<proteinExistence type="predicted"/>